<dbReference type="InterPro" id="IPR012334">
    <property type="entry name" value="Pectin_lyas_fold"/>
</dbReference>
<dbReference type="InterPro" id="IPR026444">
    <property type="entry name" value="Secre_tail"/>
</dbReference>
<dbReference type="Gene3D" id="2.160.20.10">
    <property type="entry name" value="Single-stranded right-handed beta-helix, Pectin lyase-like"/>
    <property type="match status" value="1"/>
</dbReference>
<protein>
    <recommendedName>
        <fullName evidence="10">Pectinesterase</fullName>
    </recommendedName>
</protein>
<sequence>MKKKLSFILMIPLLFVAFISQGQISNPITYDFRDGSIISNQQSADGKLTLGGTYLYKDGTYGLDLKVDQVISLQVDGSCTIRFLGSQYSGLDVKGTAINDGDLGTQVGKVTNNLSDTFDFVYSGLATTLTFTTVAATGNDLYLPSIEVIPAQAGKDFSTAEKNIAYYFDLRDESIITSTYQGNIYEQGLFKIDAGCCNAYGYKDTQHGIMFKDGNMITLQVAGNSYIRLGGDQYSGGTITATSSTGAFDVTSQSHATSTTYPQGSDGGPWVDFLYVGTAGTVTLTNNGSTSYLPYIEISPVPYSVSLSSYVQKSGTITLNGVDISLTSGATASDNAVISVSTGIVLSASKDAGSVAIDLGGQDLSTLTPSLSGDIASAVINGNNLDITFTDNSTDPKTYSIALYDNSYLHGITTYDFRGTEGATLIAAGQSTDGFLTLSGTYAQHNNDPNSAYGLNMKVDSQINIQLTGSNSVRLLGSKYSGLNMEGTETTAGDLGTVSTTVTNDLLDTYSLVYSDPALKKGSPSIAFKAIAGTNNDIYLPKLDVIPAQLGAAYTSPVKNIPYYFDFRDGSIIPTATNGQSDISKGLVDVIVGSSNAYGYNGTQHGSILKPGNQIILKVAGNSHIKIGGSIYSSGNISVSSTTGSFDTPSKSATTGGNFGNDGDTIDFVYAGTAGTVVLDFSGTTYVPYIEVSPIPYDVNLTPWIQKSGTITLNGTQIDFTSGADASEAATVSVSAGTVFSATNTSASIEIDLGGADLSSFSPTVSGDIASTSVNGNELTITFTDTSTDPTSYVLNISDSANVVTANPGETYIYNFADGSVLPQTSYSSLRYETFKTSDGIVTINSNTTDQAGQFGFHDGTHGGVFFPGNSFNMIVAGNATITFIVCQYGQATDAVLEFKDINGNVIGSIPAQNIAAAVDGVPMNFSYTGPAGTISATLVSAGYPTAEIYLHGMSIENAAAIEPSNGKIDVWDFGAEQLDATVYNNKLDAATINAWYDASITPGSASTSNTLPSFSAGVLNWVGGSNDRLRTSNTSLTRYDDNLGGVSDYSGRIYVNGAGATGRYMGLTLSEDDEVTLAMTAQNSSGNIHFTYVADPALQDDVKIVPTSGSVTLVKFVAKYAGSYRIYDSADKPSYYRIERKDATYKTLTGTVDVSQASGIPNGYSIIFTNEAGKEWAVTPSGGTYSINLPQDYTYKLSLANANGYVISSTKTKLVDASSTAFDITIIQVELYTVSGNITGLGSDISNVMLTYTSDPAANKIFVPEPVIDTNTSTYTVQLEPNVEYTISAEGVNDFEIPANTLTIGNAAQSADIDFTLKPVFNVTINAIGLDATQLNDLEITFSNLNEPDYSYHFTDITSVALRDGVYTMNLTGLDKYPLELALTSNLVVAGADTSKDLMFNPVTNWSFDDQVISNTDLYYKGLGLDGAKNEIAKGHLVCSPGNTITVPINPGEKMIVTYYYSAEFSIDGGNPVTTSSGSTSTLETATYIYPGSTPGNAIITCSGSGTTYITNIAVKAIVPFSAIVTVGTDKDYQTINKALNAIAEMDRPNDERVTVMIDPGNYEEMLVINSPNISLKNAGAMPSIALLNKGVDIDANAVRITSYYGHGYNYYSMGPDQKWHEDVLAVNKANGYLSYENKGSGTTNGSYWNATVVVTAPGFEAEDVIFENSFNQYISKKESEDIVVPNNGAPTGGERPNTLGDTSVQNRDLGFVERAAAIAFTSSADKAILNNCRVVGRQDSFYGSEGARVVIYKGAMMGAVDYIFGGMTAVFYKSDLVLNTSDSGNDTSYITAAQQGSSRGYLMYQCNVKSPIPGVETASSDWGKPGYFGRPWAATTSEVVFYQTNIDMSQNPNFSGQSMIFPEGWRNTLGGESSMMYERSTNELAGVDNSGSRASWSTVLSTDQLTDGTDITTFNFTKGNDGWDPIPTLDADEDSDYDGVPDVNDNCPFTANPDQADFNNNGIGDVCEDSDGDGILDSEDVCPESDPGVTVDVFGCEVFELPSDNFSITTTSVTCNGENNGFISISAVNNNYTYIVSVDGNEATRFTETTTIDGLAAGTYKVCITIEGRDDYKQCFNITIEGPTPLEAYSKVNRTKNEVSITLSGADSYNINHNGKLSTTSKSSVVINLEKGNNSIVITTDNSCQGKYSENIFVSEDVLVFPNPTQGKIQVYVNGKDSNVDVALFDLQGRIYWNSTKSVSNSRIIDLDLANFSNGIYYLQLQAETVNKSIKIVKK</sequence>
<evidence type="ECO:0000256" key="2">
    <source>
        <dbReference type="ARBA" id="ARBA00022729"/>
    </source>
</evidence>
<feature type="domain" description="Secretion system C-terminal sorting" evidence="7">
    <location>
        <begin position="2162"/>
        <end position="2234"/>
    </location>
</feature>
<keyword evidence="2 5" id="KW-0732">Signal</keyword>
<proteinExistence type="inferred from homology"/>
<evidence type="ECO:0000259" key="7">
    <source>
        <dbReference type="Pfam" id="PF18962"/>
    </source>
</evidence>
<evidence type="ECO:0000256" key="3">
    <source>
        <dbReference type="ARBA" id="ARBA00022801"/>
    </source>
</evidence>
<dbReference type="RefSeq" id="WP_188649293.1">
    <property type="nucleotide sequence ID" value="NZ_BMNR01000001.1"/>
</dbReference>
<keyword evidence="4" id="KW-0063">Aspartyl esterase</keyword>
<dbReference type="SUPFAM" id="SSF51126">
    <property type="entry name" value="Pectin lyase-like"/>
    <property type="match status" value="1"/>
</dbReference>
<dbReference type="NCBIfam" id="TIGR04183">
    <property type="entry name" value="Por_Secre_tail"/>
    <property type="match status" value="1"/>
</dbReference>
<keyword evidence="9" id="KW-1185">Reference proteome</keyword>
<dbReference type="GO" id="GO:0007155">
    <property type="term" value="P:cell adhesion"/>
    <property type="evidence" value="ECO:0007669"/>
    <property type="project" value="InterPro"/>
</dbReference>
<dbReference type="Pfam" id="PF18962">
    <property type="entry name" value="Por_Secre_tail"/>
    <property type="match status" value="1"/>
</dbReference>
<evidence type="ECO:0000256" key="1">
    <source>
        <dbReference type="ARBA" id="ARBA00008891"/>
    </source>
</evidence>
<organism evidence="8 9">
    <name type="scientific">Yeosuana aromativorans</name>
    <dbReference type="NCBI Taxonomy" id="288019"/>
    <lineage>
        <taxon>Bacteria</taxon>
        <taxon>Pseudomonadati</taxon>
        <taxon>Bacteroidota</taxon>
        <taxon>Flavobacteriia</taxon>
        <taxon>Flavobacteriales</taxon>
        <taxon>Flavobacteriaceae</taxon>
        <taxon>Yeosuana</taxon>
    </lineage>
</organism>
<dbReference type="InterPro" id="IPR003367">
    <property type="entry name" value="Thrombospondin_3-like_rpt"/>
</dbReference>
<accession>A0A8J3BH31</accession>
<gene>
    <name evidence="8" type="ORF">GCM10007962_00820</name>
</gene>
<dbReference type="GO" id="GO:0030599">
    <property type="term" value="F:pectinesterase activity"/>
    <property type="evidence" value="ECO:0007669"/>
    <property type="project" value="InterPro"/>
</dbReference>
<dbReference type="SUPFAM" id="SSF103647">
    <property type="entry name" value="TSP type-3 repeat"/>
    <property type="match status" value="1"/>
</dbReference>
<feature type="chain" id="PRO_5035315991" description="Pectinesterase" evidence="5">
    <location>
        <begin position="23"/>
        <end position="2237"/>
    </location>
</feature>
<name>A0A8J3BH31_9FLAO</name>
<evidence type="ECO:0000259" key="6">
    <source>
        <dbReference type="Pfam" id="PF01095"/>
    </source>
</evidence>
<comment type="similarity">
    <text evidence="1">Belongs to the pectinesterase family.</text>
</comment>
<dbReference type="GO" id="GO:0042545">
    <property type="term" value="P:cell wall modification"/>
    <property type="evidence" value="ECO:0007669"/>
    <property type="project" value="InterPro"/>
</dbReference>
<evidence type="ECO:0000313" key="8">
    <source>
        <dbReference type="EMBL" id="GGK10516.1"/>
    </source>
</evidence>
<feature type="signal peptide" evidence="5">
    <location>
        <begin position="1"/>
        <end position="22"/>
    </location>
</feature>
<evidence type="ECO:0000256" key="4">
    <source>
        <dbReference type="ARBA" id="ARBA00023085"/>
    </source>
</evidence>
<dbReference type="EMBL" id="BMNR01000001">
    <property type="protein sequence ID" value="GGK10516.1"/>
    <property type="molecule type" value="Genomic_DNA"/>
</dbReference>
<dbReference type="PANTHER" id="PTHR31321:SF57">
    <property type="entry name" value="PECTINESTERASE 53-RELATED"/>
    <property type="match status" value="1"/>
</dbReference>
<dbReference type="GO" id="GO:0005509">
    <property type="term" value="F:calcium ion binding"/>
    <property type="evidence" value="ECO:0007669"/>
    <property type="project" value="InterPro"/>
</dbReference>
<reference evidence="8" key="1">
    <citation type="journal article" date="2014" name="Int. J. Syst. Evol. Microbiol.">
        <title>Complete genome sequence of Corynebacterium casei LMG S-19264T (=DSM 44701T), isolated from a smear-ripened cheese.</title>
        <authorList>
            <consortium name="US DOE Joint Genome Institute (JGI-PGF)"/>
            <person name="Walter F."/>
            <person name="Albersmeier A."/>
            <person name="Kalinowski J."/>
            <person name="Ruckert C."/>
        </authorList>
    </citation>
    <scope>NUCLEOTIDE SEQUENCE</scope>
    <source>
        <strain evidence="8">JCM 12862</strain>
    </source>
</reference>
<dbReference type="Pfam" id="PF01095">
    <property type="entry name" value="Pectinesterase"/>
    <property type="match status" value="1"/>
</dbReference>
<comment type="caution">
    <text evidence="8">The sequence shown here is derived from an EMBL/GenBank/DDBJ whole genome shotgun (WGS) entry which is preliminary data.</text>
</comment>
<dbReference type="InterPro" id="IPR011050">
    <property type="entry name" value="Pectin_lyase_fold/virulence"/>
</dbReference>
<evidence type="ECO:0008006" key="10">
    <source>
        <dbReference type="Google" id="ProtNLM"/>
    </source>
</evidence>
<dbReference type="Proteomes" id="UP000612329">
    <property type="component" value="Unassembled WGS sequence"/>
</dbReference>
<feature type="domain" description="Pectinesterase catalytic" evidence="6">
    <location>
        <begin position="1715"/>
        <end position="1921"/>
    </location>
</feature>
<keyword evidence="3" id="KW-0378">Hydrolase</keyword>
<dbReference type="PANTHER" id="PTHR31321">
    <property type="entry name" value="ACYL-COA THIOESTER HYDROLASE YBHC-RELATED"/>
    <property type="match status" value="1"/>
</dbReference>
<dbReference type="InterPro" id="IPR000070">
    <property type="entry name" value="Pectinesterase_cat"/>
</dbReference>
<dbReference type="Pfam" id="PF02412">
    <property type="entry name" value="TSP_3"/>
    <property type="match status" value="2"/>
</dbReference>
<dbReference type="InterPro" id="IPR028974">
    <property type="entry name" value="TSP_type-3_rpt"/>
</dbReference>
<evidence type="ECO:0000313" key="9">
    <source>
        <dbReference type="Proteomes" id="UP000612329"/>
    </source>
</evidence>
<dbReference type="Gene3D" id="4.10.1080.10">
    <property type="entry name" value="TSP type-3 repeat"/>
    <property type="match status" value="1"/>
</dbReference>
<reference evidence="8" key="2">
    <citation type="submission" date="2020-09" db="EMBL/GenBank/DDBJ databases">
        <authorList>
            <person name="Sun Q."/>
            <person name="Ohkuma M."/>
        </authorList>
    </citation>
    <scope>NUCLEOTIDE SEQUENCE</scope>
    <source>
        <strain evidence="8">JCM 12862</strain>
    </source>
</reference>
<evidence type="ECO:0000256" key="5">
    <source>
        <dbReference type="SAM" id="SignalP"/>
    </source>
</evidence>